<evidence type="ECO:0000259" key="1">
    <source>
        <dbReference type="Pfam" id="PF03795"/>
    </source>
</evidence>
<protein>
    <recommendedName>
        <fullName evidence="1">YCII-related domain-containing protein</fullName>
    </recommendedName>
</protein>
<feature type="domain" description="YCII-related" evidence="1">
    <location>
        <begin position="6"/>
        <end position="118"/>
    </location>
</feature>
<reference evidence="2" key="1">
    <citation type="submission" date="2023-06" db="EMBL/GenBank/DDBJ databases">
        <title>Genome-scale phylogeny and comparative genomics of the fungal order Sordariales.</title>
        <authorList>
            <consortium name="Lawrence Berkeley National Laboratory"/>
            <person name="Hensen N."/>
            <person name="Bonometti L."/>
            <person name="Westerberg I."/>
            <person name="Brannstrom I.O."/>
            <person name="Guillou S."/>
            <person name="Cros-Aarteil S."/>
            <person name="Calhoun S."/>
            <person name="Haridas S."/>
            <person name="Kuo A."/>
            <person name="Mondo S."/>
            <person name="Pangilinan J."/>
            <person name="Riley R."/>
            <person name="LaButti K."/>
            <person name="Andreopoulos B."/>
            <person name="Lipzen A."/>
            <person name="Chen C."/>
            <person name="Yanf M."/>
            <person name="Daum C."/>
            <person name="Ng V."/>
            <person name="Clum A."/>
            <person name="Steindorff A."/>
            <person name="Ohm R."/>
            <person name="Martin F."/>
            <person name="Silar P."/>
            <person name="Natvig D."/>
            <person name="Lalanne C."/>
            <person name="Gautier V."/>
            <person name="Ament-velasquez S.L."/>
            <person name="Kruys A."/>
            <person name="Hutchinson M.I."/>
            <person name="Powell A.J."/>
            <person name="Barry K."/>
            <person name="Miller A.N."/>
            <person name="Grigoriev I.V."/>
            <person name="Debuchy R."/>
            <person name="Gladieux P."/>
            <person name="Thoren M.H."/>
            <person name="Johannesson H."/>
        </authorList>
    </citation>
    <scope>NUCLEOTIDE SEQUENCE</scope>
    <source>
        <strain evidence="2">SMH3187-1</strain>
    </source>
</reference>
<dbReference type="SUPFAM" id="SSF54909">
    <property type="entry name" value="Dimeric alpha+beta barrel"/>
    <property type="match status" value="1"/>
</dbReference>
<dbReference type="Proteomes" id="UP001172155">
    <property type="component" value="Unassembled WGS sequence"/>
</dbReference>
<dbReference type="PANTHER" id="PTHR35174:SF4">
    <property type="entry name" value="BLL7163 PROTEIN"/>
    <property type="match status" value="1"/>
</dbReference>
<evidence type="ECO:0000313" key="2">
    <source>
        <dbReference type="EMBL" id="KAK0748945.1"/>
    </source>
</evidence>
<dbReference type="EMBL" id="JAUKUD010000003">
    <property type="protein sequence ID" value="KAK0748945.1"/>
    <property type="molecule type" value="Genomic_DNA"/>
</dbReference>
<dbReference type="InterPro" id="IPR011008">
    <property type="entry name" value="Dimeric_a/b-barrel"/>
</dbReference>
<dbReference type="AlphaFoldDB" id="A0AA40F0E0"/>
<dbReference type="Gene3D" id="3.30.70.1060">
    <property type="entry name" value="Dimeric alpha+beta barrel"/>
    <property type="match status" value="1"/>
</dbReference>
<dbReference type="Pfam" id="PF03795">
    <property type="entry name" value="YCII"/>
    <property type="match status" value="1"/>
</dbReference>
<name>A0AA40F0E0_9PEZI</name>
<proteinExistence type="predicted"/>
<sequence>MPNFIMFVRANERTEGPFPPKEIMAAEMAQMGVFNTSMTNAGVLVSCDGLLQSSKGARVHFSSSMSAAPTVTRGPFDTSSLVSGYWIIKTNTLDDAIEWAKKVPFKRDDEAVEIRQISTLEDFGV</sequence>
<organism evidence="2 3">
    <name type="scientific">Schizothecium vesticola</name>
    <dbReference type="NCBI Taxonomy" id="314040"/>
    <lineage>
        <taxon>Eukaryota</taxon>
        <taxon>Fungi</taxon>
        <taxon>Dikarya</taxon>
        <taxon>Ascomycota</taxon>
        <taxon>Pezizomycotina</taxon>
        <taxon>Sordariomycetes</taxon>
        <taxon>Sordariomycetidae</taxon>
        <taxon>Sordariales</taxon>
        <taxon>Schizotheciaceae</taxon>
        <taxon>Schizothecium</taxon>
    </lineage>
</organism>
<gene>
    <name evidence="2" type="ORF">B0T18DRAFT_405474</name>
</gene>
<keyword evidence="3" id="KW-1185">Reference proteome</keyword>
<comment type="caution">
    <text evidence="2">The sequence shown here is derived from an EMBL/GenBank/DDBJ whole genome shotgun (WGS) entry which is preliminary data.</text>
</comment>
<accession>A0AA40F0E0</accession>
<dbReference type="InterPro" id="IPR005545">
    <property type="entry name" value="YCII"/>
</dbReference>
<evidence type="ECO:0000313" key="3">
    <source>
        <dbReference type="Proteomes" id="UP001172155"/>
    </source>
</evidence>
<dbReference type="PANTHER" id="PTHR35174">
    <property type="entry name" value="BLL7171 PROTEIN-RELATED"/>
    <property type="match status" value="1"/>
</dbReference>